<dbReference type="AlphaFoldDB" id="A0A126ZUY1"/>
<evidence type="ECO:0000313" key="2">
    <source>
        <dbReference type="EMBL" id="AMM30940.1"/>
    </source>
</evidence>
<sequence length="49" mass="5498">MKLFIWGIVMLAIFVLGLLVDIGGGVYMFLWAALMLMIIGSMKLSHRRA</sequence>
<gene>
    <name evidence="2" type="ORF">SA2016_0239</name>
</gene>
<name>A0A126ZUY1_9MICC</name>
<dbReference type="EMBL" id="CP014518">
    <property type="protein sequence ID" value="AMM30940.1"/>
    <property type="molecule type" value="Genomic_DNA"/>
</dbReference>
<organism evidence="2 3">
    <name type="scientific">Sinomonas atrocyanea</name>
    <dbReference type="NCBI Taxonomy" id="37927"/>
    <lineage>
        <taxon>Bacteria</taxon>
        <taxon>Bacillati</taxon>
        <taxon>Actinomycetota</taxon>
        <taxon>Actinomycetes</taxon>
        <taxon>Micrococcales</taxon>
        <taxon>Micrococcaceae</taxon>
        <taxon>Sinomonas</taxon>
    </lineage>
</organism>
<keyword evidence="3" id="KW-1185">Reference proteome</keyword>
<dbReference type="KEGG" id="satk:SA2016_0239"/>
<proteinExistence type="predicted"/>
<keyword evidence="1" id="KW-0812">Transmembrane</keyword>
<evidence type="ECO:0000313" key="3">
    <source>
        <dbReference type="Proteomes" id="UP000070134"/>
    </source>
</evidence>
<dbReference type="RefSeq" id="WP_157089098.1">
    <property type="nucleotide sequence ID" value="NZ_BJMO01000007.1"/>
</dbReference>
<keyword evidence="1" id="KW-1133">Transmembrane helix</keyword>
<feature type="transmembrane region" description="Helical" evidence="1">
    <location>
        <begin position="6"/>
        <end position="39"/>
    </location>
</feature>
<reference evidence="2 3" key="1">
    <citation type="submission" date="2016-02" db="EMBL/GenBank/DDBJ databases">
        <title>Complete genome of Sinomonas atrocyanea KCTC 3377.</title>
        <authorList>
            <person name="Kim K.M."/>
        </authorList>
    </citation>
    <scope>NUCLEOTIDE SEQUENCE [LARGE SCALE GENOMIC DNA]</scope>
    <source>
        <strain evidence="2 3">KCTC 3377</strain>
    </source>
</reference>
<protein>
    <submittedName>
        <fullName evidence="2">Uncharacterized protein</fullName>
    </submittedName>
</protein>
<dbReference type="Proteomes" id="UP000070134">
    <property type="component" value="Chromosome"/>
</dbReference>
<accession>A0A126ZUY1</accession>
<evidence type="ECO:0000256" key="1">
    <source>
        <dbReference type="SAM" id="Phobius"/>
    </source>
</evidence>
<keyword evidence="1" id="KW-0472">Membrane</keyword>